<dbReference type="Proteomes" id="UP000248592">
    <property type="component" value="Chromosome"/>
</dbReference>
<sequence length="197" mass="22224">MKKVCLYCRVSTTHQTSENQLIELRAVAERMGYEIVSEFIDNGISGAKSRKDRPALDEMMKLATQRKFEMVMCWSIDRLGRSLQHLVEILNELQAMKIDLFFMQQGMDTTTPSGRMIFSVFGAIGEFERNLIRERVVAGQQRAKAAGVHIGRPTKMNDGMRSAIQVMHKNGMSIRQISKSCKVGIGTVYSAISITEK</sequence>
<dbReference type="InterPro" id="IPR006118">
    <property type="entry name" value="Recombinase_CS"/>
</dbReference>
<evidence type="ECO:0000256" key="3">
    <source>
        <dbReference type="ARBA" id="ARBA00023125"/>
    </source>
</evidence>
<dbReference type="AlphaFoldDB" id="A0A2Z4JS27"/>
<dbReference type="Gene3D" id="1.10.10.60">
    <property type="entry name" value="Homeodomain-like"/>
    <property type="match status" value="1"/>
</dbReference>
<dbReference type="PANTHER" id="PTHR30461">
    <property type="entry name" value="DNA-INVERTASE FROM LAMBDOID PROPHAGE"/>
    <property type="match status" value="1"/>
</dbReference>
<evidence type="ECO:0000313" key="8">
    <source>
        <dbReference type="EMBL" id="AWW49449.1"/>
    </source>
</evidence>
<keyword evidence="4" id="KW-0233">DNA recombination</keyword>
<comment type="similarity">
    <text evidence="1">Belongs to the site-specific recombinase resolvase family.</text>
</comment>
<dbReference type="Pfam" id="PF00239">
    <property type="entry name" value="Resolvase"/>
    <property type="match status" value="1"/>
</dbReference>
<evidence type="ECO:0000259" key="7">
    <source>
        <dbReference type="PROSITE" id="PS51736"/>
    </source>
</evidence>
<accession>A0A2Z4JS27</accession>
<feature type="domain" description="Resolvase/invertase-type recombinase catalytic" evidence="7">
    <location>
        <begin position="3"/>
        <end position="147"/>
    </location>
</feature>
<dbReference type="InterPro" id="IPR036162">
    <property type="entry name" value="Resolvase-like_N_sf"/>
</dbReference>
<feature type="active site" description="O-(5'-phospho-DNA)-serine intermediate" evidence="5 6">
    <location>
        <position position="11"/>
    </location>
</feature>
<reference evidence="9" key="1">
    <citation type="submission" date="2018-06" db="EMBL/GenBank/DDBJ databases">
        <title>Description of a new Polynucleobacter species.</title>
        <authorList>
            <person name="Hahn M.W."/>
        </authorList>
    </citation>
    <scope>NUCLEOTIDE SEQUENCE [LARGE SCALE GENOMIC DNA]</scope>
    <source>
        <strain evidence="9">MG-25-Pas1-D2</strain>
    </source>
</reference>
<dbReference type="SUPFAM" id="SSF53041">
    <property type="entry name" value="Resolvase-like"/>
    <property type="match status" value="1"/>
</dbReference>
<gene>
    <name evidence="8" type="ORF">Pas1_03070</name>
</gene>
<dbReference type="InterPro" id="IPR009057">
    <property type="entry name" value="Homeodomain-like_sf"/>
</dbReference>
<dbReference type="GO" id="GO:0015074">
    <property type="term" value="P:DNA integration"/>
    <property type="evidence" value="ECO:0007669"/>
    <property type="project" value="UniProtKB-KW"/>
</dbReference>
<evidence type="ECO:0000256" key="4">
    <source>
        <dbReference type="ARBA" id="ARBA00023172"/>
    </source>
</evidence>
<dbReference type="PANTHER" id="PTHR30461:SF2">
    <property type="entry name" value="SERINE RECOMBINASE PINE-RELATED"/>
    <property type="match status" value="1"/>
</dbReference>
<keyword evidence="3" id="KW-0238">DNA-binding</keyword>
<dbReference type="CDD" id="cd03768">
    <property type="entry name" value="SR_ResInv"/>
    <property type="match status" value="1"/>
</dbReference>
<dbReference type="SMART" id="SM00857">
    <property type="entry name" value="Resolvase"/>
    <property type="match status" value="1"/>
</dbReference>
<dbReference type="Gene3D" id="3.40.50.1390">
    <property type="entry name" value="Resolvase, N-terminal catalytic domain"/>
    <property type="match status" value="1"/>
</dbReference>
<dbReference type="PROSITE" id="PS51736">
    <property type="entry name" value="RECOMBINASES_3"/>
    <property type="match status" value="1"/>
</dbReference>
<dbReference type="GO" id="GO:0000150">
    <property type="term" value="F:DNA strand exchange activity"/>
    <property type="evidence" value="ECO:0007669"/>
    <property type="project" value="InterPro"/>
</dbReference>
<dbReference type="PROSITE" id="PS00397">
    <property type="entry name" value="RECOMBINASES_1"/>
    <property type="match status" value="1"/>
</dbReference>
<dbReference type="RefSeq" id="WP_112294454.1">
    <property type="nucleotide sequence ID" value="NZ_CBCSBS010000001.1"/>
</dbReference>
<evidence type="ECO:0000256" key="2">
    <source>
        <dbReference type="ARBA" id="ARBA00022908"/>
    </source>
</evidence>
<keyword evidence="2" id="KW-0229">DNA integration</keyword>
<evidence type="ECO:0000313" key="9">
    <source>
        <dbReference type="Proteomes" id="UP000248592"/>
    </source>
</evidence>
<name>A0A2Z4JS27_9BURK</name>
<protein>
    <submittedName>
        <fullName evidence="8">Resolvase</fullName>
    </submittedName>
</protein>
<evidence type="ECO:0000256" key="6">
    <source>
        <dbReference type="PROSITE-ProRule" id="PRU10137"/>
    </source>
</evidence>
<evidence type="ECO:0000256" key="5">
    <source>
        <dbReference type="PIRSR" id="PIRSR606118-50"/>
    </source>
</evidence>
<dbReference type="EMBL" id="CP030085">
    <property type="protein sequence ID" value="AWW49449.1"/>
    <property type="molecule type" value="Genomic_DNA"/>
</dbReference>
<dbReference type="SUPFAM" id="SSF46689">
    <property type="entry name" value="Homeodomain-like"/>
    <property type="match status" value="1"/>
</dbReference>
<dbReference type="InterPro" id="IPR050639">
    <property type="entry name" value="SSR_resolvase"/>
</dbReference>
<dbReference type="GO" id="GO:0003677">
    <property type="term" value="F:DNA binding"/>
    <property type="evidence" value="ECO:0007669"/>
    <property type="project" value="UniProtKB-KW"/>
</dbReference>
<dbReference type="InterPro" id="IPR006119">
    <property type="entry name" value="Resolv_N"/>
</dbReference>
<evidence type="ECO:0000256" key="1">
    <source>
        <dbReference type="ARBA" id="ARBA00009913"/>
    </source>
</evidence>
<organism evidence="8 9">
    <name type="scientific">Polynucleobacter paneuropaeus</name>
    <dbReference type="NCBI Taxonomy" id="2527775"/>
    <lineage>
        <taxon>Bacteria</taxon>
        <taxon>Pseudomonadati</taxon>
        <taxon>Pseudomonadota</taxon>
        <taxon>Betaproteobacteria</taxon>
        <taxon>Burkholderiales</taxon>
        <taxon>Burkholderiaceae</taxon>
        <taxon>Polynucleobacter</taxon>
    </lineage>
</organism>
<proteinExistence type="inferred from homology"/>